<dbReference type="GO" id="GO:0005829">
    <property type="term" value="C:cytosol"/>
    <property type="evidence" value="ECO:0007669"/>
    <property type="project" value="TreeGrafter"/>
</dbReference>
<feature type="binding site" evidence="11 13">
    <location>
        <position position="384"/>
    </location>
    <ligand>
        <name>Zn(2+)</name>
        <dbReference type="ChEBI" id="CHEBI:29105"/>
        <label>2</label>
    </ligand>
</feature>
<feature type="binding site" evidence="11 13">
    <location>
        <position position="180"/>
    </location>
    <ligand>
        <name>Zn(2+)</name>
        <dbReference type="ChEBI" id="CHEBI:29105"/>
        <label>2</label>
    </ligand>
</feature>
<evidence type="ECO:0000256" key="12">
    <source>
        <dbReference type="PIRSR" id="PIRSR037215-1"/>
    </source>
</evidence>
<dbReference type="InterPro" id="IPR002933">
    <property type="entry name" value="Peptidase_M20"/>
</dbReference>
<dbReference type="NCBIfam" id="TIGR01882">
    <property type="entry name" value="peptidase-T"/>
    <property type="match status" value="1"/>
</dbReference>
<evidence type="ECO:0000256" key="2">
    <source>
        <dbReference type="ARBA" id="ARBA00004496"/>
    </source>
</evidence>
<evidence type="ECO:0000256" key="10">
    <source>
        <dbReference type="ARBA" id="ARBA00023049"/>
    </source>
</evidence>
<keyword evidence="10 11" id="KW-0482">Metalloprotease</keyword>
<dbReference type="InterPro" id="IPR010161">
    <property type="entry name" value="Peptidase_M20B"/>
</dbReference>
<dbReference type="PANTHER" id="PTHR42994">
    <property type="entry name" value="PEPTIDASE T"/>
    <property type="match status" value="1"/>
</dbReference>
<dbReference type="PANTHER" id="PTHR42994:SF1">
    <property type="entry name" value="PEPTIDASE T"/>
    <property type="match status" value="1"/>
</dbReference>
<dbReference type="InterPro" id="IPR011650">
    <property type="entry name" value="Peptidase_M20_dimer"/>
</dbReference>
<evidence type="ECO:0000256" key="4">
    <source>
        <dbReference type="ARBA" id="ARBA00022438"/>
    </source>
</evidence>
<evidence type="ECO:0000256" key="3">
    <source>
        <dbReference type="ARBA" id="ARBA00009692"/>
    </source>
</evidence>
<dbReference type="NCBIfam" id="NF003976">
    <property type="entry name" value="PRK05469.1"/>
    <property type="match status" value="1"/>
</dbReference>
<comment type="catalytic activity">
    <reaction evidence="1 11">
        <text>Release of the N-terminal residue from a tripeptide.</text>
        <dbReference type="EC" id="3.4.11.4"/>
    </reaction>
</comment>
<dbReference type="PROSITE" id="PS00759">
    <property type="entry name" value="ARGE_DAPE_CPG2_2"/>
    <property type="match status" value="1"/>
</dbReference>
<dbReference type="PROSITE" id="PS00758">
    <property type="entry name" value="ARGE_DAPE_CPG2_1"/>
    <property type="match status" value="1"/>
</dbReference>
<feature type="domain" description="Peptidase M20 dimerisation" evidence="14">
    <location>
        <begin position="211"/>
        <end position="313"/>
    </location>
</feature>
<keyword evidence="7 11" id="KW-0479">Metal-binding</keyword>
<sequence>MLMGYDLLLERFLRYVKINTRSDENATRTPTTQSQVDFALKVLKPELEELGLSNIHYLESNGYLVATLPANDDQLTRKIGFISHMDTADFNAEGVSPQVIDSYDGGVIPLGSSGYNLDPADFPNLKNYVGQTLITTDGTTLLGADDKSGIAEIMTALAYLKAHPEIKHCEIRVGFGPDEEIGIGADKFDVEDFDVDFAYTVDGGPLGELQYETFSAAGAELTFHGRNVHPGTAKDQMVNALQLAIDFHNQLPAEERPELTDGYQGFNHLQTMTGTVEEAKASYIIRDFETESFENRKAAFQKIADEMNKTYGQTRVDLVLKDQYYNMRQVIEKDMTPVELAKGVMEELDITPVIEPIRGGTDGSKISFMGIPTPNLFAGGENMHGRYEFVSLQTMEKAVDVILGIVSKP</sequence>
<evidence type="ECO:0000256" key="8">
    <source>
        <dbReference type="ARBA" id="ARBA00022801"/>
    </source>
</evidence>
<dbReference type="NCBIfam" id="NF009920">
    <property type="entry name" value="PRK13381.1"/>
    <property type="match status" value="1"/>
</dbReference>
<reference evidence="15 16" key="1">
    <citation type="journal article" date="2012" name="J. Bacteriol.">
        <title>Genome Sequence of the Lantibiotic Bacteriocin Producer Streptococcus salivarius Strain K12.</title>
        <authorList>
            <person name="Barretto C."/>
            <person name="Alvarez-Martin P."/>
            <person name="Foata F."/>
            <person name="Renault P."/>
            <person name="Berger B."/>
        </authorList>
    </citation>
    <scope>NUCLEOTIDE SEQUENCE [LARGE SCALE GENOMIC DNA]</scope>
    <source>
        <strain evidence="15 16">K12</strain>
    </source>
</reference>
<keyword evidence="4 11" id="KW-0031">Aminopeptidase</keyword>
<evidence type="ECO:0000256" key="7">
    <source>
        <dbReference type="ARBA" id="ARBA00022723"/>
    </source>
</evidence>
<dbReference type="Pfam" id="PF01546">
    <property type="entry name" value="Peptidase_M20"/>
    <property type="match status" value="1"/>
</dbReference>
<dbReference type="SUPFAM" id="SSF53187">
    <property type="entry name" value="Zn-dependent exopeptidases"/>
    <property type="match status" value="1"/>
</dbReference>
<evidence type="ECO:0000259" key="14">
    <source>
        <dbReference type="Pfam" id="PF07687"/>
    </source>
</evidence>
<name>J7TI68_STRSL</name>
<dbReference type="FunFam" id="3.30.70.360:FF:000002">
    <property type="entry name" value="Peptidase T"/>
    <property type="match status" value="1"/>
</dbReference>
<comment type="cofactor">
    <cofactor evidence="11 13">
        <name>Zn(2+)</name>
        <dbReference type="ChEBI" id="CHEBI:29105"/>
    </cofactor>
    <text evidence="11 13">Binds 2 Zn(2+) ions per subunit.</text>
</comment>
<dbReference type="AlphaFoldDB" id="J7TI68"/>
<evidence type="ECO:0000256" key="11">
    <source>
        <dbReference type="HAMAP-Rule" id="MF_00550"/>
    </source>
</evidence>
<evidence type="ECO:0000313" key="16">
    <source>
        <dbReference type="Proteomes" id="UP000006983"/>
    </source>
</evidence>
<dbReference type="GO" id="GO:0045148">
    <property type="term" value="F:tripeptide aminopeptidase activity"/>
    <property type="evidence" value="ECO:0007669"/>
    <property type="project" value="UniProtKB-UniRule"/>
</dbReference>
<dbReference type="MEROPS" id="M20.003"/>
<evidence type="ECO:0000313" key="15">
    <source>
        <dbReference type="EMBL" id="EJO17041.1"/>
    </source>
</evidence>
<dbReference type="CDD" id="cd03892">
    <property type="entry name" value="M20_peptT"/>
    <property type="match status" value="1"/>
</dbReference>
<evidence type="ECO:0000256" key="5">
    <source>
        <dbReference type="ARBA" id="ARBA00022490"/>
    </source>
</evidence>
<dbReference type="HAMAP" id="MF_00550">
    <property type="entry name" value="Aminopeptidase_M20"/>
    <property type="match status" value="1"/>
</dbReference>
<dbReference type="GO" id="GO:0008270">
    <property type="term" value="F:zinc ion binding"/>
    <property type="evidence" value="ECO:0007669"/>
    <property type="project" value="UniProtKB-UniRule"/>
</dbReference>
<dbReference type="InterPro" id="IPR001261">
    <property type="entry name" value="ArgE/DapE_CS"/>
</dbReference>
<evidence type="ECO:0000256" key="1">
    <source>
        <dbReference type="ARBA" id="ARBA00000870"/>
    </source>
</evidence>
<feature type="active site" description="Proton acceptor" evidence="11 12">
    <location>
        <position position="179"/>
    </location>
</feature>
<keyword evidence="6 11" id="KW-0645">Protease</keyword>
<feature type="binding site" evidence="11 13">
    <location>
        <position position="145"/>
    </location>
    <ligand>
        <name>Zn(2+)</name>
        <dbReference type="ChEBI" id="CHEBI:29105"/>
        <label>1</label>
    </ligand>
</feature>
<gene>
    <name evidence="11" type="primary">pepT</name>
    <name evidence="15" type="ORF">RSSL_00151</name>
</gene>
<dbReference type="GO" id="GO:0008237">
    <property type="term" value="F:metallopeptidase activity"/>
    <property type="evidence" value="ECO:0007669"/>
    <property type="project" value="UniProtKB-KW"/>
</dbReference>
<evidence type="ECO:0000256" key="6">
    <source>
        <dbReference type="ARBA" id="ARBA00022670"/>
    </source>
</evidence>
<organism evidence="15 16">
    <name type="scientific">Streptococcus salivarius K12</name>
    <dbReference type="NCBI Taxonomy" id="1200793"/>
    <lineage>
        <taxon>Bacteria</taxon>
        <taxon>Bacillati</taxon>
        <taxon>Bacillota</taxon>
        <taxon>Bacilli</taxon>
        <taxon>Lactobacillales</taxon>
        <taxon>Streptococcaceae</taxon>
        <taxon>Streptococcus</taxon>
    </lineage>
</organism>
<protein>
    <recommendedName>
        <fullName evidence="11">Peptidase T</fullName>
        <ecNumber evidence="11">3.4.11.4</ecNumber>
    </recommendedName>
    <alternativeName>
        <fullName evidence="11">Aminotripeptidase</fullName>
        <shortName evidence="11">Tripeptidase</shortName>
    </alternativeName>
    <alternativeName>
        <fullName evidence="11">Tripeptide aminopeptidase</fullName>
    </alternativeName>
</protein>
<dbReference type="GO" id="GO:0043171">
    <property type="term" value="P:peptide catabolic process"/>
    <property type="evidence" value="ECO:0007669"/>
    <property type="project" value="UniProtKB-UniRule"/>
</dbReference>
<keyword evidence="8 11" id="KW-0378">Hydrolase</keyword>
<dbReference type="Proteomes" id="UP000006983">
    <property type="component" value="Unassembled WGS sequence"/>
</dbReference>
<dbReference type="Gene3D" id="3.30.70.360">
    <property type="match status" value="1"/>
</dbReference>
<dbReference type="SUPFAM" id="SSF55031">
    <property type="entry name" value="Bacterial exopeptidase dimerisation domain"/>
    <property type="match status" value="1"/>
</dbReference>
<comment type="function">
    <text evidence="11">Cleaves the N-terminal amino acid of tripeptides.</text>
</comment>
<keyword evidence="5 11" id="KW-0963">Cytoplasm</keyword>
<accession>J7TI68</accession>
<dbReference type="Pfam" id="PF07687">
    <property type="entry name" value="M20_dimer"/>
    <property type="match status" value="1"/>
</dbReference>
<evidence type="ECO:0000256" key="9">
    <source>
        <dbReference type="ARBA" id="ARBA00022833"/>
    </source>
</evidence>
<evidence type="ECO:0000256" key="13">
    <source>
        <dbReference type="PIRSR" id="PIRSR037215-2"/>
    </source>
</evidence>
<dbReference type="EMBL" id="ALIF01000001">
    <property type="protein sequence ID" value="EJO17041.1"/>
    <property type="molecule type" value="Genomic_DNA"/>
</dbReference>
<feature type="binding site" evidence="11 13">
    <location>
        <position position="202"/>
    </location>
    <ligand>
        <name>Zn(2+)</name>
        <dbReference type="ChEBI" id="CHEBI:29105"/>
        <label>1</label>
    </ligand>
</feature>
<comment type="caution">
    <text evidence="15">The sequence shown here is derived from an EMBL/GenBank/DDBJ whole genome shotgun (WGS) entry which is preliminary data.</text>
</comment>
<dbReference type="EC" id="3.4.11.4" evidence="11"/>
<feature type="active site" evidence="11 12">
    <location>
        <position position="86"/>
    </location>
</feature>
<dbReference type="GO" id="GO:0006508">
    <property type="term" value="P:proteolysis"/>
    <property type="evidence" value="ECO:0007669"/>
    <property type="project" value="UniProtKB-UniRule"/>
</dbReference>
<keyword evidence="9 11" id="KW-0862">Zinc</keyword>
<feature type="binding site" evidence="11 13">
    <location>
        <position position="145"/>
    </location>
    <ligand>
        <name>Zn(2+)</name>
        <dbReference type="ChEBI" id="CHEBI:29105"/>
        <label>2</label>
    </ligand>
</feature>
<dbReference type="InterPro" id="IPR036264">
    <property type="entry name" value="Bact_exopeptidase_dim_dom"/>
</dbReference>
<comment type="subcellular location">
    <subcellularLocation>
        <location evidence="2 11">Cytoplasm</location>
    </subcellularLocation>
</comment>
<dbReference type="Gene3D" id="3.40.630.10">
    <property type="entry name" value="Zn peptidases"/>
    <property type="match status" value="1"/>
</dbReference>
<keyword evidence="16" id="KW-1185">Reference proteome</keyword>
<feature type="binding site" evidence="11 13">
    <location>
        <position position="84"/>
    </location>
    <ligand>
        <name>Zn(2+)</name>
        <dbReference type="ChEBI" id="CHEBI:29105"/>
        <label>1</label>
    </ligand>
</feature>
<comment type="similarity">
    <text evidence="3 11">Belongs to the peptidase M20B family.</text>
</comment>
<dbReference type="PATRIC" id="fig|1200793.3.peg.925"/>
<dbReference type="PIRSF" id="PIRSF037215">
    <property type="entry name" value="Peptidase_M20B"/>
    <property type="match status" value="1"/>
</dbReference>
<proteinExistence type="inferred from homology"/>